<evidence type="ECO:0000313" key="4">
    <source>
        <dbReference type="Proteomes" id="UP001600941"/>
    </source>
</evidence>
<reference evidence="3 4" key="1">
    <citation type="submission" date="2024-04" db="EMBL/GenBank/DDBJ databases">
        <title>Defined microbial consortia suppress multidrug-resistant proinflammatory Enterobacteriaceae via ecological control.</title>
        <authorList>
            <person name="Furuichi M."/>
            <person name="Kawaguchi T."/>
            <person name="Pust M."/>
            <person name="Yasuma K."/>
            <person name="Plichta D."/>
            <person name="Hasegawa N."/>
            <person name="Ohya T."/>
            <person name="Bhattarai S."/>
            <person name="Sasajima S."/>
            <person name="Aoto Y."/>
            <person name="Tuganbaev T."/>
            <person name="Yaginuma M."/>
            <person name="Ueda M."/>
            <person name="Okahashi N."/>
            <person name="Amafuji K."/>
            <person name="Kiridooshi Y."/>
            <person name="Sugita K."/>
            <person name="Strazar M."/>
            <person name="Skelly A."/>
            <person name="Suda W."/>
            <person name="Hattori M."/>
            <person name="Nakamoto N."/>
            <person name="Caballero S."/>
            <person name="Norman J."/>
            <person name="Olle B."/>
            <person name="Tanoue T."/>
            <person name="Arita M."/>
            <person name="Bucci V."/>
            <person name="Atarashi K."/>
            <person name="Xavier R."/>
            <person name="Honda K."/>
        </authorList>
    </citation>
    <scope>NUCLEOTIDE SEQUENCE [LARGE SCALE GENOMIC DNA]</scope>
    <source>
        <strain evidence="4">k34-0107-D12</strain>
    </source>
</reference>
<dbReference type="EMBL" id="BAABZQ010000001">
    <property type="protein sequence ID" value="GAA6498285.1"/>
    <property type="molecule type" value="Genomic_DNA"/>
</dbReference>
<dbReference type="PANTHER" id="PTHR34136">
    <property type="match status" value="1"/>
</dbReference>
<organism evidence="3 4">
    <name type="scientific">Blautia parvula</name>
    <dbReference type="NCBI Taxonomy" id="2877527"/>
    <lineage>
        <taxon>Bacteria</taxon>
        <taxon>Bacillati</taxon>
        <taxon>Bacillota</taxon>
        <taxon>Clostridia</taxon>
        <taxon>Lachnospirales</taxon>
        <taxon>Lachnospiraceae</taxon>
        <taxon>Blautia</taxon>
    </lineage>
</organism>
<dbReference type="Proteomes" id="UP001600941">
    <property type="component" value="Unassembled WGS sequence"/>
</dbReference>
<evidence type="ECO:0000313" key="3">
    <source>
        <dbReference type="EMBL" id="GAA6498285.1"/>
    </source>
</evidence>
<accession>A0ABQ0BP22</accession>
<name>A0ABQ0BP22_9FIRM</name>
<sequence length="249" mass="28729">MCGAEQGAVRDYWRNIMHEKIEVLGISVEKCYVEDVMECVNENWFKEALSTYGVINMKLLMAAQEDEKLKKYISILDKAVVDEPEVLKAAGVEDKRLEEEASRHGFFSTLFWFLSHYKNQVFLLGETEEDTEAFCHFVEEKYPDIVIVGKDSLQEAHADQIDRVINEINSFSPQAVLTCSRNMGIERFVADNRKMMNTKILFCLGERQEIQQETGLKKGWLGKLLEKSTFKKLVSQYNEENEDTGKGEE</sequence>
<evidence type="ECO:0000256" key="1">
    <source>
        <dbReference type="ARBA" id="ARBA00022676"/>
    </source>
</evidence>
<protein>
    <submittedName>
        <fullName evidence="3">Uncharacterized protein</fullName>
    </submittedName>
</protein>
<keyword evidence="1" id="KW-0328">Glycosyltransferase</keyword>
<dbReference type="InterPro" id="IPR004629">
    <property type="entry name" value="WecG_TagA_CpsF"/>
</dbReference>
<dbReference type="RefSeq" id="WP_227210818.1">
    <property type="nucleotide sequence ID" value="NZ_BAABZQ010000001.1"/>
</dbReference>
<keyword evidence="2" id="KW-0808">Transferase</keyword>
<evidence type="ECO:0000256" key="2">
    <source>
        <dbReference type="ARBA" id="ARBA00022679"/>
    </source>
</evidence>
<dbReference type="Pfam" id="PF03808">
    <property type="entry name" value="Glyco_tran_WecG"/>
    <property type="match status" value="1"/>
</dbReference>
<gene>
    <name evidence="3" type="ORF">K340107D12_11010</name>
</gene>
<proteinExistence type="predicted"/>
<keyword evidence="4" id="KW-1185">Reference proteome</keyword>
<comment type="caution">
    <text evidence="3">The sequence shown here is derived from an EMBL/GenBank/DDBJ whole genome shotgun (WGS) entry which is preliminary data.</text>
</comment>
<dbReference type="PANTHER" id="PTHR34136:SF1">
    <property type="entry name" value="UDP-N-ACETYL-D-MANNOSAMINURONIC ACID TRANSFERASE"/>
    <property type="match status" value="1"/>
</dbReference>